<feature type="compositionally biased region" description="Polar residues" evidence="1">
    <location>
        <begin position="270"/>
        <end position="289"/>
    </location>
</feature>
<organism evidence="2 3">
    <name type="scientific">Ancylostoma ceylanicum</name>
    <dbReference type="NCBI Taxonomy" id="53326"/>
    <lineage>
        <taxon>Eukaryota</taxon>
        <taxon>Metazoa</taxon>
        <taxon>Ecdysozoa</taxon>
        <taxon>Nematoda</taxon>
        <taxon>Chromadorea</taxon>
        <taxon>Rhabditida</taxon>
        <taxon>Rhabditina</taxon>
        <taxon>Rhabditomorpha</taxon>
        <taxon>Strongyloidea</taxon>
        <taxon>Ancylostomatidae</taxon>
        <taxon>Ancylostomatinae</taxon>
        <taxon>Ancylostoma</taxon>
    </lineage>
</organism>
<evidence type="ECO:0000313" key="2">
    <source>
        <dbReference type="EMBL" id="EYC04472.1"/>
    </source>
</evidence>
<gene>
    <name evidence="2" type="primary">Acey_s0087.g2028</name>
    <name evidence="2" type="ORF">Y032_0087g2028</name>
</gene>
<dbReference type="OrthoDB" id="10590396at2759"/>
<evidence type="ECO:0000313" key="3">
    <source>
        <dbReference type="Proteomes" id="UP000024635"/>
    </source>
</evidence>
<dbReference type="EMBL" id="JARK01001423">
    <property type="protein sequence ID" value="EYC04472.1"/>
    <property type="molecule type" value="Genomic_DNA"/>
</dbReference>
<feature type="compositionally biased region" description="Basic and acidic residues" evidence="1">
    <location>
        <begin position="29"/>
        <end position="45"/>
    </location>
</feature>
<dbReference type="Proteomes" id="UP000024635">
    <property type="component" value="Unassembled WGS sequence"/>
</dbReference>
<proteinExistence type="predicted"/>
<protein>
    <submittedName>
        <fullName evidence="2">Uncharacterized protein</fullName>
    </submittedName>
</protein>
<feature type="compositionally biased region" description="Basic and acidic residues" evidence="1">
    <location>
        <begin position="115"/>
        <end position="131"/>
    </location>
</feature>
<sequence length="509" mass="54010">MAPPVKPVKGGSGEATAYQTPQEVKPSQKPKESESGSRKSKEARKDSKKQRAVTVADPQTAMVQLVPPKEAPPIKERRKKTRKSAAELAEETQEEGSKRVVKPRKSWSKRFLKWRGSEEKLDEQQEARPKADVVIPEMYRKKFKKQPPAPAPPPPPPPPPAPELDLPPLEKQESSEALDYWLFPDGKPQKDFTLSVIPSTMSGLLQTDEKAPGQPSLLEPAVVPANLPHVPEAYGVADRPPPKPARQGPGPSPRGSKEDPRKSPQRKTSEASPQVSNLPGGTAMTSPAGSQGAVPRPPAPQPYYFPGAPPPPPRPPPKPPAYPPAPPPQQGPYAPGVTARPPGYPPGPPPPQPPYAPGPPAKPPGYPPGPPPPQPPYAPGPPAKPPGYPPGPPAPQPSGPPPKPPSFPSAFPQEDYFSVPPPKPPGPSAGAPGKQSKYVPEPGPGAAQDDSYFARPSPAKPPNYFTGGAPPPIRYPTGPEAGQGYGTKAPGAADVRDITQYYVEKFHPI</sequence>
<feature type="compositionally biased region" description="Pro residues" evidence="1">
    <location>
        <begin position="295"/>
        <end position="330"/>
    </location>
</feature>
<feature type="region of interest" description="Disordered" evidence="1">
    <location>
        <begin position="229"/>
        <end position="491"/>
    </location>
</feature>
<feature type="compositionally biased region" description="Basic residues" evidence="1">
    <location>
        <begin position="99"/>
        <end position="113"/>
    </location>
</feature>
<name>A0A016TPA6_9BILA</name>
<reference evidence="3" key="1">
    <citation type="journal article" date="2015" name="Nat. Genet.">
        <title>The genome and transcriptome of the zoonotic hookworm Ancylostoma ceylanicum identify infection-specific gene families.</title>
        <authorList>
            <person name="Schwarz E.M."/>
            <person name="Hu Y."/>
            <person name="Antoshechkin I."/>
            <person name="Miller M.M."/>
            <person name="Sternberg P.W."/>
            <person name="Aroian R.V."/>
        </authorList>
    </citation>
    <scope>NUCLEOTIDE SEQUENCE</scope>
    <source>
        <strain evidence="3">HY135</strain>
    </source>
</reference>
<evidence type="ECO:0000256" key="1">
    <source>
        <dbReference type="SAM" id="MobiDB-lite"/>
    </source>
</evidence>
<comment type="caution">
    <text evidence="2">The sequence shown here is derived from an EMBL/GenBank/DDBJ whole genome shotgun (WGS) entry which is preliminary data.</text>
</comment>
<dbReference type="AlphaFoldDB" id="A0A016TPA6"/>
<feature type="region of interest" description="Disordered" evidence="1">
    <location>
        <begin position="205"/>
        <end position="224"/>
    </location>
</feature>
<accession>A0A016TPA6</accession>
<dbReference type="STRING" id="53326.A0A016TPA6"/>
<feature type="region of interest" description="Disordered" evidence="1">
    <location>
        <begin position="1"/>
        <end position="194"/>
    </location>
</feature>
<feature type="compositionally biased region" description="Pro residues" evidence="1">
    <location>
        <begin position="342"/>
        <end position="407"/>
    </location>
</feature>
<keyword evidence="3" id="KW-1185">Reference proteome</keyword>
<feature type="compositionally biased region" description="Pro residues" evidence="1">
    <location>
        <begin position="147"/>
        <end position="162"/>
    </location>
</feature>